<dbReference type="AlphaFoldDB" id="A0A1Q8YHF6"/>
<reference evidence="2 3" key="1">
    <citation type="submission" date="2017-01" db="EMBL/GenBank/DDBJ databases">
        <title>Genome sequence of Rhodoferax antarcticus ANT.BR, a psychrophilic purple nonsulfur bacterium from an Antarctic microbial mat.</title>
        <authorList>
            <person name="Baker J."/>
            <person name="Riester C."/>
            <person name="Skinner B."/>
            <person name="Newell A."/>
            <person name="Swingley W."/>
            <person name="Madigan M."/>
            <person name="Jung D."/>
            <person name="Asao M."/>
            <person name="Chen M."/>
            <person name="Loughlin P."/>
            <person name="Pan H."/>
            <person name="Lin S."/>
            <person name="Li N."/>
            <person name="Shaw J."/>
            <person name="Prado M."/>
            <person name="Sherman C."/>
            <person name="Li X."/>
            <person name="Tang J."/>
            <person name="Blankenship R."/>
            <person name="Zhao T."/>
            <person name="Touchman J."/>
            <person name="Sattley M."/>
        </authorList>
    </citation>
    <scope>NUCLEOTIDE SEQUENCE [LARGE SCALE GENOMIC DNA]</scope>
    <source>
        <strain evidence="2 3">ANT.BR</strain>
    </source>
</reference>
<dbReference type="InterPro" id="IPR036249">
    <property type="entry name" value="Thioredoxin-like_sf"/>
</dbReference>
<dbReference type="Gene3D" id="3.40.30.10">
    <property type="entry name" value="Glutaredoxin"/>
    <property type="match status" value="1"/>
</dbReference>
<comment type="caution">
    <text evidence="2">The sequence shown here is derived from an EMBL/GenBank/DDBJ whole genome shotgun (WGS) entry which is preliminary data.</text>
</comment>
<feature type="domain" description="GST N-terminal" evidence="1">
    <location>
        <begin position="51"/>
        <end position="129"/>
    </location>
</feature>
<accession>A0A1Q8YHF6</accession>
<dbReference type="STRING" id="81479.RA876_01010"/>
<dbReference type="Pfam" id="PF13417">
    <property type="entry name" value="GST_N_3"/>
    <property type="match status" value="1"/>
</dbReference>
<dbReference type="CDD" id="cd00570">
    <property type="entry name" value="GST_N_family"/>
    <property type="match status" value="1"/>
</dbReference>
<protein>
    <submittedName>
        <fullName evidence="2">Putative Glutaredoxin family protein</fullName>
    </submittedName>
</protein>
<sequence>MKPLIRLFFRTLRTVLGPFMLMFEALSRQKPVQRAVDSQAKVDQACGSLVLYHFKTCPFCIKVRKEMHRLALSIDKRDAQHDAKNKADLVAGSGDDKVPCLKVTDAHGQVQWIKDSSAIISYLNQRFGAAA</sequence>
<dbReference type="PROSITE" id="PS51354">
    <property type="entry name" value="GLUTAREDOXIN_2"/>
    <property type="match status" value="1"/>
</dbReference>
<dbReference type="Proteomes" id="UP000185911">
    <property type="component" value="Unassembled WGS sequence"/>
</dbReference>
<proteinExistence type="predicted"/>
<name>A0A1Q8YHF6_9BURK</name>
<dbReference type="RefSeq" id="WP_075585755.1">
    <property type="nucleotide sequence ID" value="NZ_MSYM01000008.1"/>
</dbReference>
<dbReference type="SUPFAM" id="SSF52833">
    <property type="entry name" value="Thioredoxin-like"/>
    <property type="match status" value="1"/>
</dbReference>
<dbReference type="EMBL" id="MSYM01000008">
    <property type="protein sequence ID" value="OLP07443.1"/>
    <property type="molecule type" value="Genomic_DNA"/>
</dbReference>
<evidence type="ECO:0000313" key="3">
    <source>
        <dbReference type="Proteomes" id="UP000185911"/>
    </source>
</evidence>
<evidence type="ECO:0000259" key="1">
    <source>
        <dbReference type="Pfam" id="PF13417"/>
    </source>
</evidence>
<gene>
    <name evidence="2" type="primary">arsC</name>
    <name evidence="2" type="ORF">BLL52_1273</name>
</gene>
<evidence type="ECO:0000313" key="2">
    <source>
        <dbReference type="EMBL" id="OLP07443.1"/>
    </source>
</evidence>
<organism evidence="2 3">
    <name type="scientific">Rhodoferax antarcticus ANT.BR</name>
    <dbReference type="NCBI Taxonomy" id="1111071"/>
    <lineage>
        <taxon>Bacteria</taxon>
        <taxon>Pseudomonadati</taxon>
        <taxon>Pseudomonadota</taxon>
        <taxon>Betaproteobacteria</taxon>
        <taxon>Burkholderiales</taxon>
        <taxon>Comamonadaceae</taxon>
        <taxon>Rhodoferax</taxon>
    </lineage>
</organism>
<keyword evidence="3" id="KW-1185">Reference proteome</keyword>
<dbReference type="InterPro" id="IPR004045">
    <property type="entry name" value="Glutathione_S-Trfase_N"/>
</dbReference>